<dbReference type="SUPFAM" id="SSF54060">
    <property type="entry name" value="His-Me finger endonucleases"/>
    <property type="match status" value="1"/>
</dbReference>
<protein>
    <recommendedName>
        <fullName evidence="1">HNH nuclease domain-containing protein</fullName>
    </recommendedName>
</protein>
<feature type="domain" description="HNH nuclease" evidence="1">
    <location>
        <begin position="78"/>
        <end position="124"/>
    </location>
</feature>
<reference evidence="2 3" key="1">
    <citation type="submission" date="2020-03" db="EMBL/GenBank/DDBJ databases">
        <title>Soil Listeria distribution.</title>
        <authorList>
            <person name="Liao J."/>
            <person name="Wiedmann M."/>
        </authorList>
    </citation>
    <scope>NUCLEOTIDE SEQUENCE [LARGE SCALE GENOMIC DNA]</scope>
    <source>
        <strain evidence="2 3">FSL L7-1833</strain>
    </source>
</reference>
<dbReference type="Gene3D" id="3.90.75.20">
    <property type="match status" value="1"/>
</dbReference>
<sequence>MSKFPKINIENIKSALWKIDEGVWSITSDGRLFANKTKRGQGELIYDPPKEIGTFRGMDGYMRVCLVDNVTKKQSTVRKHHIIFAYFNGLEVFKGIEVVDHLDGNKLNNSIDNLEGTSLAENTRRATVMELIRHNRGTEVYNARLCENDVVEIRRMLAEKITHREIAHRFGVNRQTITDINVNKTWKHVV</sequence>
<dbReference type="InterPro" id="IPR003615">
    <property type="entry name" value="HNH_nuc"/>
</dbReference>
<evidence type="ECO:0000313" key="3">
    <source>
        <dbReference type="Proteomes" id="UP000532866"/>
    </source>
</evidence>
<dbReference type="Proteomes" id="UP000532866">
    <property type="component" value="Unassembled WGS sequence"/>
</dbReference>
<comment type="caution">
    <text evidence="2">The sequence shown here is derived from an EMBL/GenBank/DDBJ whole genome shotgun (WGS) entry which is preliminary data.</text>
</comment>
<dbReference type="EMBL" id="JAAROL010000001">
    <property type="protein sequence ID" value="MBC1331113.1"/>
    <property type="molecule type" value="Genomic_DNA"/>
</dbReference>
<dbReference type="InterPro" id="IPR044925">
    <property type="entry name" value="His-Me_finger_sf"/>
</dbReference>
<gene>
    <name evidence="2" type="ORF">HB759_04030</name>
</gene>
<name>A0A7X0TKZ5_9LIST</name>
<dbReference type="Pfam" id="PF13392">
    <property type="entry name" value="HNH_3"/>
    <property type="match status" value="1"/>
</dbReference>
<evidence type="ECO:0000259" key="1">
    <source>
        <dbReference type="Pfam" id="PF13392"/>
    </source>
</evidence>
<proteinExistence type="predicted"/>
<dbReference type="RefSeq" id="WP_185372978.1">
    <property type="nucleotide sequence ID" value="NZ_JAARNB010000001.1"/>
</dbReference>
<accession>A0A7X0TKZ5</accession>
<evidence type="ECO:0000313" key="2">
    <source>
        <dbReference type="EMBL" id="MBC1331113.1"/>
    </source>
</evidence>
<dbReference type="AlphaFoldDB" id="A0A7X0TKZ5"/>
<organism evidence="2 3">
    <name type="scientific">Listeria booriae</name>
    <dbReference type="NCBI Taxonomy" id="1552123"/>
    <lineage>
        <taxon>Bacteria</taxon>
        <taxon>Bacillati</taxon>
        <taxon>Bacillota</taxon>
        <taxon>Bacilli</taxon>
        <taxon>Bacillales</taxon>
        <taxon>Listeriaceae</taxon>
        <taxon>Listeria</taxon>
    </lineage>
</organism>